<name>A0A7D7SG54_9NEIS</name>
<evidence type="ECO:0000313" key="1">
    <source>
        <dbReference type="EMBL" id="QMT39812.1"/>
    </source>
</evidence>
<sequence length="55" mass="6333">MNIQSGWVIRQRGIGSKNFDHQGFSKFFRITGSGIVKQEIMPFLCHDGKRNHTVK</sequence>
<protein>
    <submittedName>
        <fullName evidence="1">Uncharacterized protein</fullName>
    </submittedName>
</protein>
<evidence type="ECO:0000313" key="2">
    <source>
        <dbReference type="Proteomes" id="UP000514752"/>
    </source>
</evidence>
<organism evidence="1 2">
    <name type="scientific">Neisseria shayeganii</name>
    <dbReference type="NCBI Taxonomy" id="607712"/>
    <lineage>
        <taxon>Bacteria</taxon>
        <taxon>Pseudomonadati</taxon>
        <taxon>Pseudomonadota</taxon>
        <taxon>Betaproteobacteria</taxon>
        <taxon>Neisseriales</taxon>
        <taxon>Neisseriaceae</taxon>
        <taxon>Neisseria</taxon>
    </lineage>
</organism>
<dbReference type="EMBL" id="CP059567">
    <property type="protein sequence ID" value="QMT39812.1"/>
    <property type="molecule type" value="Genomic_DNA"/>
</dbReference>
<dbReference type="RefSeq" id="WP_182121592.1">
    <property type="nucleotide sequence ID" value="NZ_CP059567.1"/>
</dbReference>
<dbReference type="AlphaFoldDB" id="A0A7D7SG54"/>
<reference evidence="1 2" key="1">
    <citation type="submission" date="2020-07" db="EMBL/GenBank/DDBJ databases">
        <title>Genomic diversity of species in the Neisseriaceae family.</title>
        <authorList>
            <person name="Vincent A.T."/>
            <person name="Bernet E."/>
            <person name="Veyrier F.J."/>
        </authorList>
    </citation>
    <scope>NUCLEOTIDE SEQUENCE [LARGE SCALE GENOMIC DNA]</scope>
    <source>
        <strain evidence="1 2">DSM 22244</strain>
    </source>
</reference>
<proteinExistence type="predicted"/>
<accession>A0A7D7SG54</accession>
<gene>
    <name evidence="1" type="ORF">H3L94_08010</name>
</gene>
<dbReference type="Proteomes" id="UP000514752">
    <property type="component" value="Chromosome"/>
</dbReference>
<dbReference type="KEGG" id="nsg:H3L94_08010"/>